<gene>
    <name evidence="3" type="ORF">VE01_03895</name>
</gene>
<dbReference type="Proteomes" id="UP000091956">
    <property type="component" value="Unassembled WGS sequence"/>
</dbReference>
<feature type="compositionally biased region" description="Low complexity" evidence="1">
    <location>
        <begin position="137"/>
        <end position="154"/>
    </location>
</feature>
<evidence type="ECO:0008006" key="5">
    <source>
        <dbReference type="Google" id="ProtNLM"/>
    </source>
</evidence>
<name>A0A1B8GQ40_9PEZI</name>
<reference evidence="3 4" key="1">
    <citation type="submission" date="2016-03" db="EMBL/GenBank/DDBJ databases">
        <title>Comparative genomics of Pseudogymnoascus destructans, the fungus causing white-nose syndrome of bats.</title>
        <authorList>
            <person name="Palmer J.M."/>
            <person name="Drees K.P."/>
            <person name="Foster J.T."/>
            <person name="Lindner D.L."/>
        </authorList>
    </citation>
    <scope>NUCLEOTIDE SEQUENCE [LARGE SCALE GENOMIC DNA]</scope>
    <source>
        <strain evidence="3 4">UAMH 10579</strain>
    </source>
</reference>
<protein>
    <recommendedName>
        <fullName evidence="5">Extracellular membrane protein CFEM domain-containing protein</fullName>
    </recommendedName>
</protein>
<evidence type="ECO:0000313" key="3">
    <source>
        <dbReference type="EMBL" id="OBT97963.1"/>
    </source>
</evidence>
<keyword evidence="2" id="KW-0732">Signal</keyword>
<feature type="chain" id="PRO_5008608981" description="Extracellular membrane protein CFEM domain-containing protein" evidence="2">
    <location>
        <begin position="22"/>
        <end position="263"/>
    </location>
</feature>
<dbReference type="RefSeq" id="XP_018131696.1">
    <property type="nucleotide sequence ID" value="XM_018273375.2"/>
</dbReference>
<evidence type="ECO:0000256" key="2">
    <source>
        <dbReference type="SAM" id="SignalP"/>
    </source>
</evidence>
<dbReference type="AlphaFoldDB" id="A0A1B8GQ40"/>
<feature type="signal peptide" evidence="2">
    <location>
        <begin position="1"/>
        <end position="21"/>
    </location>
</feature>
<organism evidence="3 4">
    <name type="scientific">Pseudogymnoascus verrucosus</name>
    <dbReference type="NCBI Taxonomy" id="342668"/>
    <lineage>
        <taxon>Eukaryota</taxon>
        <taxon>Fungi</taxon>
        <taxon>Dikarya</taxon>
        <taxon>Ascomycota</taxon>
        <taxon>Pezizomycotina</taxon>
        <taxon>Leotiomycetes</taxon>
        <taxon>Thelebolales</taxon>
        <taxon>Thelebolaceae</taxon>
        <taxon>Pseudogymnoascus</taxon>
    </lineage>
</organism>
<sequence>MISPLSPTGLSLLFLATTAQAASSISLGGNFQALPFGITGECRTIYNRPIEGCSARDFQAGGACSVGCVASLESISSTLNTVCPGVIVDSRTLLGRIFQNMLIASVCNGVEVPTQSAAPTEVATKPTDTPAPVTTSQEPPQSTTVEEPTTTTSQAPKSSVLGIGDPDPTSESTSESTTVSTPQSTPEPTPESTTSEVQAPQTTNSNKQGEPGRSREQQQIDANRFSGGGSPFDNIVADGGAVHRQSGLMMSLAGAILAAIILV</sequence>
<evidence type="ECO:0000313" key="4">
    <source>
        <dbReference type="Proteomes" id="UP000091956"/>
    </source>
</evidence>
<evidence type="ECO:0000256" key="1">
    <source>
        <dbReference type="SAM" id="MobiDB-lite"/>
    </source>
</evidence>
<dbReference type="STRING" id="342668.A0A1B8GQ40"/>
<dbReference type="GeneID" id="28837281"/>
<accession>A0A1B8GQ40</accession>
<reference evidence="4" key="2">
    <citation type="journal article" date="2018" name="Nat. Commun.">
        <title>Extreme sensitivity to ultraviolet light in the fungal pathogen causing white-nose syndrome of bats.</title>
        <authorList>
            <person name="Palmer J.M."/>
            <person name="Drees K.P."/>
            <person name="Foster J.T."/>
            <person name="Lindner D.L."/>
        </authorList>
    </citation>
    <scope>NUCLEOTIDE SEQUENCE [LARGE SCALE GENOMIC DNA]</scope>
    <source>
        <strain evidence="4">UAMH 10579</strain>
    </source>
</reference>
<feature type="region of interest" description="Disordered" evidence="1">
    <location>
        <begin position="117"/>
        <end position="217"/>
    </location>
</feature>
<proteinExistence type="predicted"/>
<dbReference type="OrthoDB" id="5427833at2759"/>
<keyword evidence="4" id="KW-1185">Reference proteome</keyword>
<dbReference type="EMBL" id="KV460219">
    <property type="protein sequence ID" value="OBT97963.1"/>
    <property type="molecule type" value="Genomic_DNA"/>
</dbReference>
<feature type="compositionally biased region" description="Polar residues" evidence="1">
    <location>
        <begin position="199"/>
        <end position="208"/>
    </location>
</feature>
<feature type="compositionally biased region" description="Low complexity" evidence="1">
    <location>
        <begin position="169"/>
        <end position="198"/>
    </location>
</feature>